<dbReference type="PANTHER" id="PTHR43649:SF33">
    <property type="entry name" value="POLYGALACTURONAN_RHAMNOGALACTURONAN-BINDING PROTEIN YTCQ"/>
    <property type="match status" value="1"/>
</dbReference>
<protein>
    <submittedName>
        <fullName evidence="7">ABC transporter substrate-binding protein</fullName>
    </submittedName>
</protein>
<organism evidence="7 8">
    <name type="scientific">Microbacterium alkaliflavum</name>
    <dbReference type="NCBI Taxonomy" id="3248839"/>
    <lineage>
        <taxon>Bacteria</taxon>
        <taxon>Bacillati</taxon>
        <taxon>Actinomycetota</taxon>
        <taxon>Actinomycetes</taxon>
        <taxon>Micrococcales</taxon>
        <taxon>Microbacteriaceae</taxon>
        <taxon>Microbacterium</taxon>
    </lineage>
</organism>
<reference evidence="7 8" key="1">
    <citation type="submission" date="2024-09" db="EMBL/GenBank/DDBJ databases">
        <authorList>
            <person name="Pan X."/>
        </authorList>
    </citation>
    <scope>NUCLEOTIDE SEQUENCE [LARGE SCALE GENOMIC DNA]</scope>
    <source>
        <strain evidence="7 8">B2969</strain>
    </source>
</reference>
<feature type="chain" id="PRO_5045656066" evidence="6">
    <location>
        <begin position="32"/>
        <end position="445"/>
    </location>
</feature>
<feature type="signal peptide" evidence="6">
    <location>
        <begin position="1"/>
        <end position="31"/>
    </location>
</feature>
<evidence type="ECO:0000256" key="2">
    <source>
        <dbReference type="ARBA" id="ARBA00022729"/>
    </source>
</evidence>
<dbReference type="Pfam" id="PF01547">
    <property type="entry name" value="SBP_bac_1"/>
    <property type="match status" value="1"/>
</dbReference>
<dbReference type="Proteomes" id="UP001610861">
    <property type="component" value="Unassembled WGS sequence"/>
</dbReference>
<evidence type="ECO:0000256" key="3">
    <source>
        <dbReference type="ARBA" id="ARBA00023136"/>
    </source>
</evidence>
<proteinExistence type="predicted"/>
<keyword evidence="8" id="KW-1185">Reference proteome</keyword>
<dbReference type="EMBL" id="JBIQWL010000011">
    <property type="protein sequence ID" value="MFH8252627.1"/>
    <property type="molecule type" value="Genomic_DNA"/>
</dbReference>
<dbReference type="RefSeq" id="WP_397558057.1">
    <property type="nucleotide sequence ID" value="NZ_JBIQWL010000011.1"/>
</dbReference>
<accession>A0ABW7QCL3</accession>
<evidence type="ECO:0000313" key="7">
    <source>
        <dbReference type="EMBL" id="MFH8252627.1"/>
    </source>
</evidence>
<dbReference type="InterPro" id="IPR050490">
    <property type="entry name" value="Bact_solute-bd_prot1"/>
</dbReference>
<evidence type="ECO:0000256" key="4">
    <source>
        <dbReference type="ARBA" id="ARBA00023139"/>
    </source>
</evidence>
<comment type="caution">
    <text evidence="7">The sequence shown here is derived from an EMBL/GenBank/DDBJ whole genome shotgun (WGS) entry which is preliminary data.</text>
</comment>
<evidence type="ECO:0000313" key="8">
    <source>
        <dbReference type="Proteomes" id="UP001610861"/>
    </source>
</evidence>
<keyword evidence="4" id="KW-0564">Palmitate</keyword>
<gene>
    <name evidence="7" type="ORF">ACH3VR_19830</name>
</gene>
<name>A0ABW7QCL3_9MICO</name>
<evidence type="ECO:0000256" key="6">
    <source>
        <dbReference type="SAM" id="SignalP"/>
    </source>
</evidence>
<dbReference type="PANTHER" id="PTHR43649">
    <property type="entry name" value="ARABINOSE-BINDING PROTEIN-RELATED"/>
    <property type="match status" value="1"/>
</dbReference>
<keyword evidence="2 6" id="KW-0732">Signal</keyword>
<keyword evidence="3" id="KW-0472">Membrane</keyword>
<dbReference type="Gene3D" id="3.40.190.10">
    <property type="entry name" value="Periplasmic binding protein-like II"/>
    <property type="match status" value="1"/>
</dbReference>
<keyword evidence="1" id="KW-1003">Cell membrane</keyword>
<dbReference type="SUPFAM" id="SSF53850">
    <property type="entry name" value="Periplasmic binding protein-like II"/>
    <property type="match status" value="1"/>
</dbReference>
<evidence type="ECO:0000256" key="1">
    <source>
        <dbReference type="ARBA" id="ARBA00022475"/>
    </source>
</evidence>
<dbReference type="PROSITE" id="PS51257">
    <property type="entry name" value="PROKAR_LIPOPROTEIN"/>
    <property type="match status" value="1"/>
</dbReference>
<sequence length="445" mass="47908">MNPQEPRARRSRRARSLAAVAGSAVALLALAGCSGGTSGTGGEDVTLNFWTYTLKGSNPAAQEIIKKYESEHPNVKIKLSEVGGTPETASKLLAADRADEVPDVVQIEYRALPALVVAGVVRDITDDVKDVRKDVEDNVWDLNSLDGRVYGVPQDIGPMMLTYRADLFEQYGVKPPTTWDEYAQAAATIHAADPSVYIASFSASQLEFFAAHAAQAGSQWWSVDGDKWKVGIADDASLETADYWQDLVDRDLLTVEPLLTPEWNAKVNQGKILSWAAAAWAPSVIYSVAPDTAGKWASIPLPQWNAGDPSVPFLGGSTYLIPEKSKHAKEAAEFASWLGASPEGSKLLLTLDIYPGGNGGREATLTSDPPQLMPQQTDFYQTADAIIDNTTIAQTWGPNVNVAQTAFGDALNEAALNKTSFRDVYIATQDAVVADLEKSGYTVEK</sequence>
<dbReference type="InterPro" id="IPR006059">
    <property type="entry name" value="SBP"/>
</dbReference>
<evidence type="ECO:0000256" key="5">
    <source>
        <dbReference type="ARBA" id="ARBA00023288"/>
    </source>
</evidence>
<keyword evidence="5" id="KW-0449">Lipoprotein</keyword>